<keyword evidence="2" id="KW-1185">Reference proteome</keyword>
<reference evidence="1" key="1">
    <citation type="submission" date="2022-03" db="EMBL/GenBank/DDBJ databases">
        <title>Genomic analyses of argali, domestic sheep and their hybrids provide insights into chromosomal evolution, heterosis and genetic basis of agronomic traits.</title>
        <authorList>
            <person name="Li M."/>
        </authorList>
    </citation>
    <scope>NUCLEOTIDE SEQUENCE</scope>
    <source>
        <strain evidence="1">F1 hybrid</strain>
    </source>
</reference>
<evidence type="ECO:0000313" key="1">
    <source>
        <dbReference type="EMBL" id="KAI4563663.1"/>
    </source>
</evidence>
<gene>
    <name evidence="1" type="ORF">MJG53_016237</name>
</gene>
<comment type="caution">
    <text evidence="1">The sequence shown here is derived from an EMBL/GenBank/DDBJ whole genome shotgun (WGS) entry which is preliminary data.</text>
</comment>
<name>A0ACB9UAN3_9CETA</name>
<sequence length="171" mass="18127">MTGGSFCCGRPCRASLSAASCGRSALAGSRRATRGIGGPRPSSPPALSAFRERSPGQPEALFSWSCECAPPGTCLQLPGQVEQGVVVCPSDTSQGRPDSLAAIAPQVRLNQLSPESCSVKGDLGLGTSWGSGGLSASRKRKPGRLSRSRSLWRRHLTRDSPRRWVWAVPRR</sequence>
<accession>A0ACB9UAN3</accession>
<protein>
    <submittedName>
        <fullName evidence="1">Uncharacterized protein</fullName>
    </submittedName>
</protein>
<dbReference type="Proteomes" id="UP001057279">
    <property type="component" value="Linkage Group LG20"/>
</dbReference>
<organism evidence="1 2">
    <name type="scientific">Ovis ammon polii x Ovis aries</name>
    <dbReference type="NCBI Taxonomy" id="2918886"/>
    <lineage>
        <taxon>Eukaryota</taxon>
        <taxon>Metazoa</taxon>
        <taxon>Chordata</taxon>
        <taxon>Craniata</taxon>
        <taxon>Vertebrata</taxon>
        <taxon>Euteleostomi</taxon>
        <taxon>Mammalia</taxon>
        <taxon>Eutheria</taxon>
        <taxon>Laurasiatheria</taxon>
        <taxon>Artiodactyla</taxon>
        <taxon>Ruminantia</taxon>
        <taxon>Pecora</taxon>
        <taxon>Bovidae</taxon>
        <taxon>Caprinae</taxon>
        <taxon>Ovis</taxon>
    </lineage>
</organism>
<proteinExistence type="predicted"/>
<dbReference type="EMBL" id="CM043045">
    <property type="protein sequence ID" value="KAI4563663.1"/>
    <property type="molecule type" value="Genomic_DNA"/>
</dbReference>
<evidence type="ECO:0000313" key="2">
    <source>
        <dbReference type="Proteomes" id="UP001057279"/>
    </source>
</evidence>